<dbReference type="PROSITE" id="PS51257">
    <property type="entry name" value="PROKAR_LIPOPROTEIN"/>
    <property type="match status" value="1"/>
</dbReference>
<keyword evidence="3 4" id="KW-0732">Signal</keyword>
<name>A7NRY0_ROSCS</name>
<dbReference type="RefSeq" id="WP_012122747.1">
    <property type="nucleotide sequence ID" value="NC_009767.1"/>
</dbReference>
<feature type="chain" id="PRO_5027141197" description="Phosphate-binding protein" evidence="4">
    <location>
        <begin position="24"/>
        <end position="369"/>
    </location>
</feature>
<keyword evidence="4" id="KW-0592">Phosphate transport</keyword>
<keyword evidence="2 4" id="KW-0813">Transport</keyword>
<dbReference type="Pfam" id="PF12849">
    <property type="entry name" value="PBP_like_2"/>
    <property type="match status" value="1"/>
</dbReference>
<dbReference type="EMBL" id="CP000804">
    <property type="protein sequence ID" value="ABU60326.1"/>
    <property type="molecule type" value="Genomic_DNA"/>
</dbReference>
<reference evidence="6 7" key="1">
    <citation type="submission" date="2007-08" db="EMBL/GenBank/DDBJ databases">
        <title>Complete sequence of Roseiflexus castenholzii DSM 13941.</title>
        <authorList>
            <consortium name="US DOE Joint Genome Institute"/>
            <person name="Copeland A."/>
            <person name="Lucas S."/>
            <person name="Lapidus A."/>
            <person name="Barry K."/>
            <person name="Glavina del Rio T."/>
            <person name="Dalin E."/>
            <person name="Tice H."/>
            <person name="Pitluck S."/>
            <person name="Thompson L.S."/>
            <person name="Brettin T."/>
            <person name="Bruce D."/>
            <person name="Detter J.C."/>
            <person name="Han C."/>
            <person name="Tapia R."/>
            <person name="Schmutz J."/>
            <person name="Larimer F."/>
            <person name="Land M."/>
            <person name="Hauser L."/>
            <person name="Kyrpides N."/>
            <person name="Mikhailova N."/>
            <person name="Bryant D.A."/>
            <person name="Hanada S."/>
            <person name="Tsukatani Y."/>
            <person name="Richardson P."/>
        </authorList>
    </citation>
    <scope>NUCLEOTIDE SEQUENCE [LARGE SCALE GENOMIC DNA]</scope>
    <source>
        <strain evidence="7">DSM 13941 / HLO8</strain>
    </source>
</reference>
<gene>
    <name evidence="6" type="ordered locus">Rcas_4300</name>
</gene>
<evidence type="ECO:0000256" key="1">
    <source>
        <dbReference type="ARBA" id="ARBA00008725"/>
    </source>
</evidence>
<evidence type="ECO:0000313" key="7">
    <source>
        <dbReference type="Proteomes" id="UP000000263"/>
    </source>
</evidence>
<evidence type="ECO:0000313" key="6">
    <source>
        <dbReference type="EMBL" id="ABU60326.1"/>
    </source>
</evidence>
<sequence>MFSRLYRGTVLSIALLLSACTGAAAPSPTPTPSPAPTAAPSATPQIVSIQPTATPFPESMTRLDLSGEIIIDGSSTVYPITELAMQQFAAVAPRVTIQLGVSGTGGGFKKFCAGITDISNASRPIKPDESDTCRANGIAFVEIPVAFDGISVIINRDNTWAQCMTVDDLKRMWAPESEGSVTTWRQIRSDWPDQPFKLYAPGVDSGTHDYFTAAIVGKEDASRNDYIGSEDDYVLMQRVIEDAQGIAYVGYAYYQEYADKVGVVAVDAGQGCVSPSLTTITEGTYTPLSRPLFIYVRADRLDRPAMLAFVEFYINRAEQLVQDARYIPLPQRAYELVQQRVDRRVTGSIFDKPVPVGVSIDELLMLEGQ</sequence>
<accession>A7NRY0</accession>
<dbReference type="InterPro" id="IPR050811">
    <property type="entry name" value="Phosphate_ABC_transporter"/>
</dbReference>
<dbReference type="GO" id="GO:0042301">
    <property type="term" value="F:phosphate ion binding"/>
    <property type="evidence" value="ECO:0007669"/>
    <property type="project" value="UniProtKB-UniRule"/>
</dbReference>
<dbReference type="PANTHER" id="PTHR30570:SF1">
    <property type="entry name" value="PHOSPHATE-BINDING PROTEIN PSTS"/>
    <property type="match status" value="1"/>
</dbReference>
<evidence type="ECO:0000256" key="3">
    <source>
        <dbReference type="ARBA" id="ARBA00022729"/>
    </source>
</evidence>
<dbReference type="HOGENOM" id="CLU_026228_1_0_0"/>
<proteinExistence type="inferred from homology"/>
<dbReference type="STRING" id="383372.Rcas_4300"/>
<keyword evidence="7" id="KW-1185">Reference proteome</keyword>
<dbReference type="SUPFAM" id="SSF53850">
    <property type="entry name" value="Periplasmic binding protein-like II"/>
    <property type="match status" value="1"/>
</dbReference>
<dbReference type="eggNOG" id="COG0226">
    <property type="taxonomic scope" value="Bacteria"/>
</dbReference>
<evidence type="ECO:0000256" key="2">
    <source>
        <dbReference type="ARBA" id="ARBA00022448"/>
    </source>
</evidence>
<evidence type="ECO:0000256" key="4">
    <source>
        <dbReference type="RuleBase" id="RU367119"/>
    </source>
</evidence>
<dbReference type="InterPro" id="IPR024370">
    <property type="entry name" value="PBP_domain"/>
</dbReference>
<evidence type="ECO:0000259" key="5">
    <source>
        <dbReference type="Pfam" id="PF12849"/>
    </source>
</evidence>
<comment type="similarity">
    <text evidence="1 4">Belongs to the PstS family.</text>
</comment>
<dbReference type="PANTHER" id="PTHR30570">
    <property type="entry name" value="PERIPLASMIC PHOSPHATE BINDING COMPONENT OF PHOSPHATE ABC TRANSPORTER"/>
    <property type="match status" value="1"/>
</dbReference>
<feature type="signal peptide" evidence="4">
    <location>
        <begin position="1"/>
        <end position="23"/>
    </location>
</feature>
<comment type="function">
    <text evidence="4">Involved in the system for phosphate transport across the cytoplasmic membrane.</text>
</comment>
<organism evidence="6 7">
    <name type="scientific">Roseiflexus castenholzii (strain DSM 13941 / HLO8)</name>
    <dbReference type="NCBI Taxonomy" id="383372"/>
    <lineage>
        <taxon>Bacteria</taxon>
        <taxon>Bacillati</taxon>
        <taxon>Chloroflexota</taxon>
        <taxon>Chloroflexia</taxon>
        <taxon>Chloroflexales</taxon>
        <taxon>Roseiflexineae</taxon>
        <taxon>Roseiflexaceae</taxon>
        <taxon>Roseiflexus</taxon>
    </lineage>
</organism>
<dbReference type="InterPro" id="IPR011862">
    <property type="entry name" value="Phos-bd"/>
</dbReference>
<dbReference type="Gene3D" id="3.40.190.10">
    <property type="entry name" value="Periplasmic binding protein-like II"/>
    <property type="match status" value="2"/>
</dbReference>
<dbReference type="Proteomes" id="UP000000263">
    <property type="component" value="Chromosome"/>
</dbReference>
<protein>
    <recommendedName>
        <fullName evidence="4">Phosphate-binding protein</fullName>
    </recommendedName>
</protein>
<dbReference type="KEGG" id="rca:Rcas_4300"/>
<dbReference type="OrthoDB" id="9790048at2"/>
<dbReference type="GO" id="GO:0006817">
    <property type="term" value="P:phosphate ion transport"/>
    <property type="evidence" value="ECO:0007669"/>
    <property type="project" value="UniProtKB-UniRule"/>
</dbReference>
<dbReference type="NCBIfam" id="TIGR02136">
    <property type="entry name" value="ptsS_2"/>
    <property type="match status" value="1"/>
</dbReference>
<dbReference type="CDD" id="cd13654">
    <property type="entry name" value="PBP2_phosphate_like_2"/>
    <property type="match status" value="1"/>
</dbReference>
<feature type="domain" description="PBP" evidence="5">
    <location>
        <begin position="66"/>
        <end position="314"/>
    </location>
</feature>
<dbReference type="AlphaFoldDB" id="A7NRY0"/>